<dbReference type="PANTHER" id="PTHR30627">
    <property type="entry name" value="PEPTIDOGLYCAN D,D-TRANSPEPTIDASE"/>
    <property type="match status" value="1"/>
</dbReference>
<dbReference type="SUPFAM" id="SSF56601">
    <property type="entry name" value="beta-lactamase/transpeptidase-like"/>
    <property type="match status" value="1"/>
</dbReference>
<dbReference type="Proteomes" id="UP000320390">
    <property type="component" value="Chromosome"/>
</dbReference>
<dbReference type="GO" id="GO:0071555">
    <property type="term" value="P:cell wall organization"/>
    <property type="evidence" value="ECO:0007669"/>
    <property type="project" value="TreeGrafter"/>
</dbReference>
<gene>
    <name evidence="5" type="primary">ftsI</name>
    <name evidence="5" type="ORF">Poly30_37530</name>
</gene>
<dbReference type="EMBL" id="CP036434">
    <property type="protein sequence ID" value="QDV08217.1"/>
    <property type="molecule type" value="Genomic_DNA"/>
</dbReference>
<evidence type="ECO:0000256" key="3">
    <source>
        <dbReference type="SAM" id="MobiDB-lite"/>
    </source>
</evidence>
<keyword evidence="5" id="KW-0328">Glycosyltransferase</keyword>
<proteinExistence type="predicted"/>
<dbReference type="PANTHER" id="PTHR30627:SF1">
    <property type="entry name" value="PEPTIDOGLYCAN D,D-TRANSPEPTIDASE FTSI"/>
    <property type="match status" value="1"/>
</dbReference>
<dbReference type="GO" id="GO:0005886">
    <property type="term" value="C:plasma membrane"/>
    <property type="evidence" value="ECO:0007669"/>
    <property type="project" value="TreeGrafter"/>
</dbReference>
<dbReference type="InterPro" id="IPR001460">
    <property type="entry name" value="PCN-bd_Tpept"/>
</dbReference>
<dbReference type="GO" id="GO:0016757">
    <property type="term" value="F:glycosyltransferase activity"/>
    <property type="evidence" value="ECO:0007669"/>
    <property type="project" value="UniProtKB-KW"/>
</dbReference>
<keyword evidence="2" id="KW-0472">Membrane</keyword>
<dbReference type="Gene3D" id="3.40.710.10">
    <property type="entry name" value="DD-peptidase/beta-lactamase superfamily"/>
    <property type="match status" value="1"/>
</dbReference>
<organism evidence="5 6">
    <name type="scientific">Saltatorellus ferox</name>
    <dbReference type="NCBI Taxonomy" id="2528018"/>
    <lineage>
        <taxon>Bacteria</taxon>
        <taxon>Pseudomonadati</taxon>
        <taxon>Planctomycetota</taxon>
        <taxon>Planctomycetia</taxon>
        <taxon>Planctomycetia incertae sedis</taxon>
        <taxon>Saltatorellus</taxon>
    </lineage>
</organism>
<evidence type="ECO:0000256" key="1">
    <source>
        <dbReference type="ARBA" id="ARBA00004370"/>
    </source>
</evidence>
<evidence type="ECO:0000313" key="6">
    <source>
        <dbReference type="Proteomes" id="UP000320390"/>
    </source>
</evidence>
<dbReference type="GO" id="GO:0008658">
    <property type="term" value="F:penicillin binding"/>
    <property type="evidence" value="ECO:0007669"/>
    <property type="project" value="InterPro"/>
</dbReference>
<feature type="domain" description="Penicillin-binding protein transpeptidase" evidence="4">
    <location>
        <begin position="543"/>
        <end position="795"/>
    </location>
</feature>
<keyword evidence="6" id="KW-1185">Reference proteome</keyword>
<accession>A0A518EVV8</accession>
<dbReference type="EC" id="2.4.1.129" evidence="5"/>
<evidence type="ECO:0000259" key="4">
    <source>
        <dbReference type="Pfam" id="PF00905"/>
    </source>
</evidence>
<reference evidence="5 6" key="1">
    <citation type="submission" date="2019-02" db="EMBL/GenBank/DDBJ databases">
        <title>Deep-cultivation of Planctomycetes and their phenomic and genomic characterization uncovers novel biology.</title>
        <authorList>
            <person name="Wiegand S."/>
            <person name="Jogler M."/>
            <person name="Boedeker C."/>
            <person name="Pinto D."/>
            <person name="Vollmers J."/>
            <person name="Rivas-Marin E."/>
            <person name="Kohn T."/>
            <person name="Peeters S.H."/>
            <person name="Heuer A."/>
            <person name="Rast P."/>
            <person name="Oberbeckmann S."/>
            <person name="Bunk B."/>
            <person name="Jeske O."/>
            <person name="Meyerdierks A."/>
            <person name="Storesund J.E."/>
            <person name="Kallscheuer N."/>
            <person name="Luecker S."/>
            <person name="Lage O.M."/>
            <person name="Pohl T."/>
            <person name="Merkel B.J."/>
            <person name="Hornburger P."/>
            <person name="Mueller R.-W."/>
            <person name="Bruemmer F."/>
            <person name="Labrenz M."/>
            <person name="Spormann A.M."/>
            <person name="Op den Camp H."/>
            <person name="Overmann J."/>
            <person name="Amann R."/>
            <person name="Jetten M.S.M."/>
            <person name="Mascher T."/>
            <person name="Medema M.H."/>
            <person name="Devos D.P."/>
            <person name="Kaster A.-K."/>
            <person name="Ovreas L."/>
            <person name="Rohde M."/>
            <person name="Galperin M.Y."/>
            <person name="Jogler C."/>
        </authorList>
    </citation>
    <scope>NUCLEOTIDE SEQUENCE [LARGE SCALE GENOMIC DNA]</scope>
    <source>
        <strain evidence="5 6">Poly30</strain>
    </source>
</reference>
<keyword evidence="5" id="KW-0808">Transferase</keyword>
<evidence type="ECO:0000313" key="5">
    <source>
        <dbReference type="EMBL" id="QDV08217.1"/>
    </source>
</evidence>
<dbReference type="InterPro" id="IPR012338">
    <property type="entry name" value="Beta-lactam/transpept-like"/>
</dbReference>
<dbReference type="GO" id="GO:0008800">
    <property type="term" value="F:beta-lactamase activity"/>
    <property type="evidence" value="ECO:0007669"/>
    <property type="project" value="UniProtKB-EC"/>
</dbReference>
<dbReference type="Pfam" id="PF00905">
    <property type="entry name" value="Transpeptidase"/>
    <property type="match status" value="1"/>
</dbReference>
<dbReference type="AlphaFoldDB" id="A0A518EVV8"/>
<name>A0A518EVV8_9BACT</name>
<dbReference type="InterPro" id="IPR050515">
    <property type="entry name" value="Beta-lactam/transpept"/>
</dbReference>
<feature type="region of interest" description="Disordered" evidence="3">
    <location>
        <begin position="1"/>
        <end position="21"/>
    </location>
</feature>
<protein>
    <submittedName>
        <fullName evidence="5">Peptidoglycan synthase FtsI</fullName>
        <ecNumber evidence="5">2.4.1.129</ecNumber>
    </submittedName>
</protein>
<evidence type="ECO:0000256" key="2">
    <source>
        <dbReference type="ARBA" id="ARBA00023136"/>
    </source>
</evidence>
<sequence>MEEGFTEKTMGGRNAREAKETGIPFERASAASPVAASGLRPVAVFVGIATIFAAVAVRSIYIQSFAHGRQPDALREDESPTAGFSVIDRTGRPLATSVECFDVTVSPQALWRSHTPRRMCEAIAEILDGVHVSSGPSESQPWQWLDVLDRTMPRSLMRGMLPGRVVPEDPRFLLFGEADLDAVRTWLDTGTVSIDETASLPPSIEATFAERSARGPIRGLMLVPLLPTEEEQRAEAPRRWTLALDPVECFSVQTRTEQLGEIRRKNGDRVAPPPERWTTRLLDDLVALIGPDRVLDRFAPARRLEVARLQPIERRLALRDALWAELLPARFRVLARGIDPVRAHDLRELMQAEAVSRYQLQLIPRLERRHPTRPGARPVAPDPRAGLEREEDAFALLGHWGVLDEKRATFRALRDREQRPHVLPWEEAQDPFEAYRQSLVVETRPWSGVELLCQTELENGPWAADSARAHAVEGRRYTRRLRHVARDRRPAWKEGVPNYFEGAADGGLAPVIEVTLDAHLQETLHRELGDLMESQRPALAMGIAVDIQTGDVLALDSASLYPYSGFAPVRHVFTPGSTFKAIIMALALDAGVTTPTDEYDTYAGSGLTIGRRSIGEAEGAPTEPRITAAEGLAFSCNAVLVQIALKMDAAFLRERLLSLGYAQAPGAGLGPELPGTLPPLVKGTWNRTYAHASVAFGHEVGVTLWQHAEALATLLRGGVSRPLRLLRSMERDGEIYDLDLESGERVFSESTCRTVREMMAMGANIGTGRHIAAASMHPEFDWIGTKTGTTEKVGTELCVHLELEALAKASAEETAWTSELRARLRELPKPHRKSTCYTSSICAAGSAMVDGERREIMVLIVADDAMGKERFGSRVTGPTAIAVLRQAFGFDREAPPADAPESLDDDVEVVIIPEFRADWLKNDLPWADVPGEEER</sequence>
<comment type="subcellular location">
    <subcellularLocation>
        <location evidence="1">Membrane</location>
    </subcellularLocation>
</comment>
<dbReference type="GO" id="GO:0046677">
    <property type="term" value="P:response to antibiotic"/>
    <property type="evidence" value="ECO:0007669"/>
    <property type="project" value="UniProtKB-KW"/>
</dbReference>